<evidence type="ECO:0000256" key="1">
    <source>
        <dbReference type="SAM" id="SignalP"/>
    </source>
</evidence>
<protein>
    <recommendedName>
        <fullName evidence="2">DUF4440 domain-containing protein</fullName>
    </recommendedName>
</protein>
<dbReference type="SUPFAM" id="SSF54427">
    <property type="entry name" value="NTF2-like"/>
    <property type="match status" value="1"/>
</dbReference>
<feature type="domain" description="DUF4440" evidence="2">
    <location>
        <begin position="31"/>
        <end position="140"/>
    </location>
</feature>
<comment type="caution">
    <text evidence="3">The sequence shown here is derived from an EMBL/GenBank/DDBJ whole genome shotgun (WGS) entry which is preliminary data.</text>
</comment>
<dbReference type="InterPro" id="IPR027843">
    <property type="entry name" value="DUF4440"/>
</dbReference>
<dbReference type="EMBL" id="AVPT01000054">
    <property type="protein sequence ID" value="KGM53139.1"/>
    <property type="molecule type" value="Genomic_DNA"/>
</dbReference>
<evidence type="ECO:0000313" key="4">
    <source>
        <dbReference type="Proteomes" id="UP000029989"/>
    </source>
</evidence>
<dbReference type="NCBIfam" id="TIGR02246">
    <property type="entry name" value="SgcJ/EcaC family oxidoreductase"/>
    <property type="match status" value="1"/>
</dbReference>
<accession>A0A0A0ERL7</accession>
<name>A0A0A0ERL7_9GAMM</name>
<keyword evidence="1" id="KW-0732">Signal</keyword>
<dbReference type="InterPro" id="IPR032710">
    <property type="entry name" value="NTF2-like_dom_sf"/>
</dbReference>
<evidence type="ECO:0000313" key="3">
    <source>
        <dbReference type="EMBL" id="KGM53139.1"/>
    </source>
</evidence>
<dbReference type="AlphaFoldDB" id="A0A0A0ERL7"/>
<dbReference type="InterPro" id="IPR011944">
    <property type="entry name" value="Steroid_delta5-4_isomerase"/>
</dbReference>
<dbReference type="eggNOG" id="COG4319">
    <property type="taxonomic scope" value="Bacteria"/>
</dbReference>
<dbReference type="Pfam" id="PF14534">
    <property type="entry name" value="DUF4440"/>
    <property type="match status" value="1"/>
</dbReference>
<sequence length="156" mass="16972">MRALLSLFAILLLSTAGLAMAQTSDAAAVKAVLSSYKVALEALDLTGVERLFATDNQVVESGKVEGGYADYRDHHIGPELGHFASFKFSDYTVTVRLEGPIALATETYRYTIVLKDKPEPIERQGVATSVLKKSEGQWQIVSMHSSSRAPKPKDTN</sequence>
<organism evidence="3 4">
    <name type="scientific">Lysobacter arseniciresistens ZS79</name>
    <dbReference type="NCBI Taxonomy" id="913325"/>
    <lineage>
        <taxon>Bacteria</taxon>
        <taxon>Pseudomonadati</taxon>
        <taxon>Pseudomonadota</taxon>
        <taxon>Gammaproteobacteria</taxon>
        <taxon>Lysobacterales</taxon>
        <taxon>Lysobacteraceae</taxon>
        <taxon>Novilysobacter</taxon>
    </lineage>
</organism>
<gene>
    <name evidence="3" type="ORF">N799_11570</name>
</gene>
<feature type="signal peptide" evidence="1">
    <location>
        <begin position="1"/>
        <end position="21"/>
    </location>
</feature>
<proteinExistence type="predicted"/>
<feature type="chain" id="PRO_5001961708" description="DUF4440 domain-containing protein" evidence="1">
    <location>
        <begin position="22"/>
        <end position="156"/>
    </location>
</feature>
<dbReference type="Gene3D" id="3.10.450.50">
    <property type="match status" value="1"/>
</dbReference>
<dbReference type="OrthoDB" id="3236218at2"/>
<dbReference type="Proteomes" id="UP000029989">
    <property type="component" value="Unassembled WGS sequence"/>
</dbReference>
<reference evidence="3 4" key="1">
    <citation type="journal article" date="2015" name="Stand. Genomic Sci.">
        <title>Genomic information of the arsenic-resistant bacterium Lysobacter arseniciresistens type strain ZS79(T) and comparison of Lysobacter draft genomes.</title>
        <authorList>
            <person name="Liu L."/>
            <person name="Zhang S."/>
            <person name="Luo M."/>
            <person name="Wang G."/>
        </authorList>
    </citation>
    <scope>NUCLEOTIDE SEQUENCE [LARGE SCALE GENOMIC DNA]</scope>
    <source>
        <strain evidence="3 4">ZS79</strain>
    </source>
</reference>
<evidence type="ECO:0000259" key="2">
    <source>
        <dbReference type="Pfam" id="PF14534"/>
    </source>
</evidence>
<dbReference type="STRING" id="913325.N799_11570"/>
<dbReference type="RefSeq" id="WP_036213806.1">
    <property type="nucleotide sequence ID" value="NZ_AVPT01000054.1"/>
</dbReference>
<keyword evidence="4" id="KW-1185">Reference proteome</keyword>